<keyword evidence="5" id="KW-0547">Nucleotide-binding</keyword>
<dbReference type="GO" id="GO:0016887">
    <property type="term" value="F:ATP hydrolysis activity"/>
    <property type="evidence" value="ECO:0007669"/>
    <property type="project" value="InterPro"/>
</dbReference>
<dbReference type="FunFam" id="3.40.50.300:FF:000825">
    <property type="entry name" value="ABC bile acid transporter"/>
    <property type="match status" value="1"/>
</dbReference>
<evidence type="ECO:0000313" key="15">
    <source>
        <dbReference type="Proteomes" id="UP000777482"/>
    </source>
</evidence>
<feature type="transmembrane region" description="Helical" evidence="11">
    <location>
        <begin position="165"/>
        <end position="188"/>
    </location>
</feature>
<dbReference type="SUPFAM" id="SSF52540">
    <property type="entry name" value="P-loop containing nucleoside triphosphate hydrolases"/>
    <property type="match status" value="2"/>
</dbReference>
<evidence type="ECO:0000256" key="6">
    <source>
        <dbReference type="ARBA" id="ARBA00022840"/>
    </source>
</evidence>
<evidence type="ECO:0000256" key="9">
    <source>
        <dbReference type="ARBA" id="ARBA00023180"/>
    </source>
</evidence>
<feature type="transmembrane region" description="Helical" evidence="11">
    <location>
        <begin position="194"/>
        <end position="216"/>
    </location>
</feature>
<dbReference type="CDD" id="cd18604">
    <property type="entry name" value="ABC_6TM_VMR1_D2_like"/>
    <property type="match status" value="1"/>
</dbReference>
<comment type="subcellular location">
    <subcellularLocation>
        <location evidence="1">Membrane</location>
        <topology evidence="1">Multi-pass membrane protein</topology>
    </subcellularLocation>
</comment>
<dbReference type="PANTHER" id="PTHR24223:SF353">
    <property type="entry name" value="ABC TRANSPORTER ATP-BINDING PROTEIN_PERMEASE VMR1-RELATED"/>
    <property type="match status" value="1"/>
</dbReference>
<dbReference type="GO" id="GO:0005524">
    <property type="term" value="F:ATP binding"/>
    <property type="evidence" value="ECO:0007669"/>
    <property type="project" value="UniProtKB-KW"/>
</dbReference>
<keyword evidence="2" id="KW-0813">Transport</keyword>
<keyword evidence="8 11" id="KW-0472">Membrane</keyword>
<dbReference type="InterPro" id="IPR027417">
    <property type="entry name" value="P-loop_NTPase"/>
</dbReference>
<keyword evidence="15" id="KW-1185">Reference proteome</keyword>
<feature type="transmembrane region" description="Helical" evidence="11">
    <location>
        <begin position="613"/>
        <end position="633"/>
    </location>
</feature>
<dbReference type="SMART" id="SM00382">
    <property type="entry name" value="AAA"/>
    <property type="match status" value="2"/>
</dbReference>
<dbReference type="OrthoDB" id="6500128at2759"/>
<evidence type="ECO:0000256" key="5">
    <source>
        <dbReference type="ARBA" id="ARBA00022741"/>
    </source>
</evidence>
<feature type="domain" description="ABC transporter" evidence="12">
    <location>
        <begin position="820"/>
        <end position="1066"/>
    </location>
</feature>
<dbReference type="Pfam" id="PF00005">
    <property type="entry name" value="ABC_tran"/>
    <property type="match status" value="2"/>
</dbReference>
<feature type="domain" description="ABC transmembrane type-1" evidence="13">
    <location>
        <begin position="438"/>
        <end position="786"/>
    </location>
</feature>
<evidence type="ECO:0000259" key="12">
    <source>
        <dbReference type="PROSITE" id="PS50893"/>
    </source>
</evidence>
<feature type="transmembrane region" description="Helical" evidence="11">
    <location>
        <begin position="471"/>
        <end position="493"/>
    </location>
</feature>
<keyword evidence="6" id="KW-0067">ATP-binding</keyword>
<dbReference type="CDD" id="cd18596">
    <property type="entry name" value="ABC_6TM_VMR1_D1_like"/>
    <property type="match status" value="1"/>
</dbReference>
<keyword evidence="7 11" id="KW-1133">Transmembrane helix</keyword>
<feature type="transmembrane region" description="Helical" evidence="11">
    <location>
        <begin position="1124"/>
        <end position="1143"/>
    </location>
</feature>
<dbReference type="PROSITE" id="PS50893">
    <property type="entry name" value="ABC_TRANSPORTER_2"/>
    <property type="match status" value="2"/>
</dbReference>
<dbReference type="InterPro" id="IPR050173">
    <property type="entry name" value="ABC_transporter_C-like"/>
</dbReference>
<dbReference type="Proteomes" id="UP000777482">
    <property type="component" value="Unassembled WGS sequence"/>
</dbReference>
<dbReference type="PANTHER" id="PTHR24223">
    <property type="entry name" value="ATP-BINDING CASSETTE SUB-FAMILY C"/>
    <property type="match status" value="1"/>
</dbReference>
<accession>A0A9P6VXJ1</accession>
<evidence type="ECO:0000259" key="13">
    <source>
        <dbReference type="PROSITE" id="PS50929"/>
    </source>
</evidence>
<feature type="transmembrane region" description="Helical" evidence="11">
    <location>
        <begin position="1155"/>
        <end position="1175"/>
    </location>
</feature>
<dbReference type="InterPro" id="IPR017871">
    <property type="entry name" value="ABC_transporter-like_CS"/>
</dbReference>
<sequence>MEQQLRLVMPDQALPTREWCRVPEGAPKWNGLDFEPCFRTRLFDGYIPLAFLALSISYFTYRLCAVLAGHVSRRRIALYQPVPTSDTSISTKTSEGSRPIALAEARVLQNVAKSESPDWSDPLTQRELLGSSEAVQLATASAALETSLGAPLAVPRAIWGCKKDLLAVACSAAISGLCAWKVALAYRIRTDGRAWMVFELAAWAWALVLALVKLSFGVRHRLYAIRNPDAPHRSASPFYTTLEKQLIPFYIAYSGATAFVGLRSAILDHSAYPTRANDESLRVEAALFAVSTGLFLLEVFSPRPSRYSSRSKRARKASKASSRPAPTEMNASLFSLATFSHIDNFLLQSAFPRVFKGELISAENVPDLRPDDKTARVLLSYRQSLRRLDSRLARVPRFIRRIALRDEDGVEELGLTWKLVYHFWPMLLVQISWAVLPVLVNGVPPVMLNQILSAISARQRGEYVPNHVLLLYAWVTFVATIAVSIGRSLSLFLGRRICIRLRSIIVGEVFTKALRRKDQAGHSSIDKSTLEADSEGAVPQEAEVPTIKVSDEAAPEQDAAKELSALEEELDKATAGKIMNLISSDTYQLSEVCAYLHFIASEMPGTMIVSIYLLYRLLGISAFVAVRASSASIMSSRPNTSDPSLAVQIAILLILVPVQGQVSSLFNRYQLRLLAAADQRLALATEVIGQIRIVKFFAWEKSFLKRMDATRQKELAALWKRALTIVASTFMAFGAPIFVSVSVFVFHTKVLKKELTAETAFTALVLLQILRAPLETIGDMLVHVLQANVSLRRIDDYLHEQETQKYAVLAEAPAASKTKVGFVNATFTWADESQAREDASVFRLRDVDLAFPDGQLSIVLGPVGSGKSTLLLSLLGETNRLSGSAYLPSPVIRSTDLDPSLLTDTTAYAAQTPWLQSATIRENIVFGAMFNQRRYEAVLEACALKPDLAQFELGDETEVGEKGTVLSGGQKARISLARAIYSSAKVVLLDDVLSAVDSHTAQHLVERCLRGKLMRHRTCVLVTHAVDLCLPAAGFVVSLDQGSVVTAGKPDVPGLQASLEVARHDQPLVSESSFTIEELAGEEVDEAESAERKRRMEQLKLVKEETRSEGSVKREVYATYIRAFGGWSVLLAVLAVYGAAQLADIGELPISLMPLLRLLINLSPAAVTLTLRYWAGSFEARQTSTLSFFAVGNPAARLRSAMSNMIPSASNVTLLSSPAAADGSPEVGRSPDYWLGMYCLAALVNIVLANVRAAFFFWRGLKASSTLYSQLITRIMGARTRFFDSTPSGRILNRLSRDVQVIDQDLPTSGMFWTYEILAALAIVVVISVNLPAFLIVSVFITLAYAFLGQLYVTSSRELKRLESVSKSPIFSVFGEALQGVATIRAYGDASRFMTQIFSLLDANNRPFFNLWIANRWLSLRVDAFGGLVALLAVVFITYTPSIDAALAGFILSFAVSFQDRLLWVVRLSADLEQPANADLDIDQESQGGVKPPAIWPTRGGSIEVNKLTASYAPELDPVLKGVSFKVKGGEKVGIVGRTGSGKSSLALSFFRFIEPSSGNITIDGLNINTLRLEDLRSRLTIVAQEAALFAGTLRFNLDPFDEHDDRDVWDALRRVQMAAPGASGITPKPTPRPTPGPSRAASIKDDDSETIAAEEADRFVVKSLDMQVKEGGKNFSAGQRQLLALARGILKLKSSSILILDESTASLDSATDERIQQTIRDEMTDATILCIAHRLRTIIDYDKVLVLDHGVVLEYDSPSNLLAKEDSSFAGLCRKSGEFDILKKMAEEAEQARRASIPVQKRSATAERQENSLLIDHSAAALQPPVVVVVLPPASLNSSSPVCTKDRMAGQLRLMFWGLLLGLISALLPRYLPDAVSSRLPFYSDPHQRLRATPMGKRWSDTLHRYVSSNPIAKNHEHSREAEWEAEIEQQLRFGSKDGGKELEKEYKRQLREVERRAEHAGEENLIKDMLPVYYLEQGELADPSAVSAIARELESLRPQSLVLLVPQQIDVSHLIISSGPSIHTSEPPITSYTGSPRLASHLVRAFAHVEPAGVPATGSAVTKLAPPVASIVSDLGLERGVEVVQVLLPVLEGDKGWEAEKWWDAGKALHEYLHAHDVAVGNRRVYKNTIVLAIGSAAPRYASPAFPDLLASALGHHTSHARDLALHALYSGSSGTKPRKPIPGNLVALYMAVAAAGEGEGHSLTSSGEAWRFGNLPVR</sequence>
<keyword evidence="4" id="KW-0677">Repeat</keyword>
<feature type="compositionally biased region" description="Basic residues" evidence="10">
    <location>
        <begin position="309"/>
        <end position="318"/>
    </location>
</feature>
<feature type="transmembrane region" description="Helical" evidence="11">
    <location>
        <begin position="1333"/>
        <end position="1353"/>
    </location>
</feature>
<dbReference type="EMBL" id="PUHQ01000073">
    <property type="protein sequence ID" value="KAG0657968.1"/>
    <property type="molecule type" value="Genomic_DNA"/>
</dbReference>
<dbReference type="InterPro" id="IPR036640">
    <property type="entry name" value="ABC1_TM_sf"/>
</dbReference>
<protein>
    <submittedName>
        <fullName evidence="14">Uncharacterized protein</fullName>
    </submittedName>
</protein>
<evidence type="ECO:0000256" key="11">
    <source>
        <dbReference type="SAM" id="Phobius"/>
    </source>
</evidence>
<feature type="transmembrane region" description="Helical" evidence="11">
    <location>
        <begin position="1233"/>
        <end position="1258"/>
    </location>
</feature>
<evidence type="ECO:0000256" key="3">
    <source>
        <dbReference type="ARBA" id="ARBA00022692"/>
    </source>
</evidence>
<dbReference type="PROSITE" id="PS50929">
    <property type="entry name" value="ABC_TM1F"/>
    <property type="match status" value="2"/>
</dbReference>
<dbReference type="GO" id="GO:0000329">
    <property type="term" value="C:fungal-type vacuole membrane"/>
    <property type="evidence" value="ECO:0007669"/>
    <property type="project" value="TreeGrafter"/>
</dbReference>
<keyword evidence="3 11" id="KW-0812">Transmembrane</keyword>
<proteinExistence type="predicted"/>
<dbReference type="Pfam" id="PF00664">
    <property type="entry name" value="ABC_membrane"/>
    <property type="match status" value="2"/>
</dbReference>
<feature type="region of interest" description="Disordered" evidence="10">
    <location>
        <begin position="525"/>
        <end position="554"/>
    </location>
</feature>
<dbReference type="Gene3D" id="3.40.50.300">
    <property type="entry name" value="P-loop containing nucleotide triphosphate hydrolases"/>
    <property type="match status" value="2"/>
</dbReference>
<feature type="region of interest" description="Disordered" evidence="10">
    <location>
        <begin position="305"/>
        <end position="326"/>
    </location>
</feature>
<dbReference type="Gene3D" id="1.20.1560.10">
    <property type="entry name" value="ABC transporter type 1, transmembrane domain"/>
    <property type="match status" value="2"/>
</dbReference>
<feature type="transmembrane region" description="Helical" evidence="11">
    <location>
        <begin position="722"/>
        <end position="746"/>
    </location>
</feature>
<organism evidence="14 15">
    <name type="scientific">Rhodotorula mucilaginosa</name>
    <name type="common">Yeast</name>
    <name type="synonym">Rhodotorula rubra</name>
    <dbReference type="NCBI Taxonomy" id="5537"/>
    <lineage>
        <taxon>Eukaryota</taxon>
        <taxon>Fungi</taxon>
        <taxon>Dikarya</taxon>
        <taxon>Basidiomycota</taxon>
        <taxon>Pucciniomycotina</taxon>
        <taxon>Microbotryomycetes</taxon>
        <taxon>Sporidiobolales</taxon>
        <taxon>Sporidiobolaceae</taxon>
        <taxon>Rhodotorula</taxon>
    </lineage>
</organism>
<dbReference type="SUPFAM" id="SSF90123">
    <property type="entry name" value="ABC transporter transmembrane region"/>
    <property type="match status" value="2"/>
</dbReference>
<name>A0A9P6VXJ1_RHOMI</name>
<feature type="transmembrane region" description="Helical" evidence="11">
    <location>
        <begin position="419"/>
        <end position="440"/>
    </location>
</feature>
<feature type="domain" description="ABC transmembrane type-1" evidence="13">
    <location>
        <begin position="1234"/>
        <end position="1474"/>
    </location>
</feature>
<dbReference type="CDD" id="cd03250">
    <property type="entry name" value="ABCC_MRP_domain1"/>
    <property type="match status" value="1"/>
</dbReference>
<evidence type="ECO:0000256" key="7">
    <source>
        <dbReference type="ARBA" id="ARBA00022989"/>
    </source>
</evidence>
<feature type="region of interest" description="Disordered" evidence="10">
    <location>
        <begin position="1621"/>
        <end position="1649"/>
    </location>
</feature>
<keyword evidence="9" id="KW-0325">Glycoprotein</keyword>
<evidence type="ECO:0000313" key="14">
    <source>
        <dbReference type="EMBL" id="KAG0657968.1"/>
    </source>
</evidence>
<evidence type="ECO:0000256" key="1">
    <source>
        <dbReference type="ARBA" id="ARBA00004141"/>
    </source>
</evidence>
<evidence type="ECO:0000256" key="10">
    <source>
        <dbReference type="SAM" id="MobiDB-lite"/>
    </source>
</evidence>
<dbReference type="InterPro" id="IPR011527">
    <property type="entry name" value="ABC1_TM_dom"/>
</dbReference>
<evidence type="ECO:0000256" key="8">
    <source>
        <dbReference type="ARBA" id="ARBA00023136"/>
    </source>
</evidence>
<dbReference type="CDD" id="cd03244">
    <property type="entry name" value="ABCC_MRP_domain2"/>
    <property type="match status" value="1"/>
</dbReference>
<evidence type="ECO:0000256" key="2">
    <source>
        <dbReference type="ARBA" id="ARBA00022448"/>
    </source>
</evidence>
<feature type="domain" description="ABC transporter" evidence="12">
    <location>
        <begin position="1503"/>
        <end position="1775"/>
    </location>
</feature>
<feature type="transmembrane region" description="Helical" evidence="11">
    <location>
        <begin position="645"/>
        <end position="666"/>
    </location>
</feature>
<feature type="transmembrane region" description="Helical" evidence="11">
    <location>
        <begin position="46"/>
        <end position="68"/>
    </location>
</feature>
<evidence type="ECO:0000256" key="4">
    <source>
        <dbReference type="ARBA" id="ARBA00022737"/>
    </source>
</evidence>
<feature type="transmembrane region" description="Helical" evidence="11">
    <location>
        <begin position="1418"/>
        <end position="1439"/>
    </location>
</feature>
<dbReference type="InterPro" id="IPR003593">
    <property type="entry name" value="AAA+_ATPase"/>
</dbReference>
<dbReference type="InterPro" id="IPR003439">
    <property type="entry name" value="ABC_transporter-like_ATP-bd"/>
</dbReference>
<dbReference type="PROSITE" id="PS00211">
    <property type="entry name" value="ABC_TRANSPORTER_1"/>
    <property type="match status" value="2"/>
</dbReference>
<gene>
    <name evidence="14" type="ORF">C6P46_006140</name>
</gene>
<comment type="caution">
    <text evidence="14">The sequence shown here is derived from an EMBL/GenBank/DDBJ whole genome shotgun (WGS) entry which is preliminary data.</text>
</comment>
<reference evidence="14 15" key="1">
    <citation type="submission" date="2020-11" db="EMBL/GenBank/DDBJ databases">
        <title>Kefir isolates.</title>
        <authorList>
            <person name="Marcisauskas S."/>
            <person name="Kim Y."/>
            <person name="Blasche S."/>
        </authorList>
    </citation>
    <scope>NUCLEOTIDE SEQUENCE [LARGE SCALE GENOMIC DNA]</scope>
    <source>
        <strain evidence="14 15">KR</strain>
    </source>
</reference>
<dbReference type="GO" id="GO:0140359">
    <property type="term" value="F:ABC-type transporter activity"/>
    <property type="evidence" value="ECO:0007669"/>
    <property type="project" value="InterPro"/>
</dbReference>